<evidence type="ECO:0000256" key="3">
    <source>
        <dbReference type="SAM" id="SignalP"/>
    </source>
</evidence>
<evidence type="ECO:0000256" key="1">
    <source>
        <dbReference type="ARBA" id="ARBA00007447"/>
    </source>
</evidence>
<evidence type="ECO:0000256" key="2">
    <source>
        <dbReference type="SAM" id="MobiDB-lite"/>
    </source>
</evidence>
<dbReference type="Gene3D" id="2.40.70.10">
    <property type="entry name" value="Acid Proteases"/>
    <property type="match status" value="1"/>
</dbReference>
<dbReference type="PANTHER" id="PTHR13683">
    <property type="entry name" value="ASPARTYL PROTEASES"/>
    <property type="match status" value="1"/>
</dbReference>
<dbReference type="InterPro" id="IPR032861">
    <property type="entry name" value="TAXi_N"/>
</dbReference>
<evidence type="ECO:0000259" key="4">
    <source>
        <dbReference type="Pfam" id="PF14543"/>
    </source>
</evidence>
<evidence type="ECO:0000313" key="5">
    <source>
        <dbReference type="EMBL" id="VDD54399.1"/>
    </source>
</evidence>
<dbReference type="InterPro" id="IPR001461">
    <property type="entry name" value="Aspartic_peptidase_A1"/>
</dbReference>
<proteinExistence type="inferred from homology"/>
<accession>A0A3P6GKE9</accession>
<dbReference type="GO" id="GO:0004190">
    <property type="term" value="F:aspartic-type endopeptidase activity"/>
    <property type="evidence" value="ECO:0007669"/>
    <property type="project" value="InterPro"/>
</dbReference>
<dbReference type="EMBL" id="LR031879">
    <property type="protein sequence ID" value="VDD54399.1"/>
    <property type="molecule type" value="Genomic_DNA"/>
</dbReference>
<keyword evidence="3" id="KW-0732">Signal</keyword>
<dbReference type="GO" id="GO:0006508">
    <property type="term" value="P:proteolysis"/>
    <property type="evidence" value="ECO:0007669"/>
    <property type="project" value="InterPro"/>
</dbReference>
<sequence>MGLLLLHLLLILLLLLQNHLLVFPVSGNVYPLGYYYVLLNIENPPKVFDLDIALAVISLGSNAMPLATPRDSQYKPNHNTLPCSHMLCSGLDLPQRRPCLDPQDQCGYDQQSPGPHPPPPTAGMLGLSRGKTSISSQLSSLGVTKNVIVHCLSHNGKGFLSIGDELVPSSGVTWTSLALKSTR</sequence>
<feature type="domain" description="Xylanase inhibitor N-terminal" evidence="4">
    <location>
        <begin position="119"/>
        <end position="164"/>
    </location>
</feature>
<dbReference type="PANTHER" id="PTHR13683:SF796">
    <property type="entry name" value="EUKARYOTIC ASPARTYL PROTEASE FAMILY PROTEIN"/>
    <property type="match status" value="1"/>
</dbReference>
<dbReference type="AlphaFoldDB" id="A0A3P6GKE9"/>
<feature type="region of interest" description="Disordered" evidence="2">
    <location>
        <begin position="102"/>
        <end position="128"/>
    </location>
</feature>
<name>A0A3P6GKE9_BRAOL</name>
<dbReference type="Pfam" id="PF14543">
    <property type="entry name" value="TAXi_N"/>
    <property type="match status" value="1"/>
</dbReference>
<reference evidence="5" key="1">
    <citation type="submission" date="2018-11" db="EMBL/GenBank/DDBJ databases">
        <authorList>
            <consortium name="Genoscope - CEA"/>
            <person name="William W."/>
        </authorList>
    </citation>
    <scope>NUCLEOTIDE SEQUENCE</scope>
</reference>
<dbReference type="InterPro" id="IPR021109">
    <property type="entry name" value="Peptidase_aspartic_dom_sf"/>
</dbReference>
<feature type="signal peptide" evidence="3">
    <location>
        <begin position="1"/>
        <end position="27"/>
    </location>
</feature>
<protein>
    <recommendedName>
        <fullName evidence="4">Xylanase inhibitor N-terminal domain-containing protein</fullName>
    </recommendedName>
</protein>
<feature type="chain" id="PRO_5018089477" description="Xylanase inhibitor N-terminal domain-containing protein" evidence="3">
    <location>
        <begin position="28"/>
        <end position="183"/>
    </location>
</feature>
<gene>
    <name evidence="5" type="ORF">BOLC8T47628H</name>
</gene>
<comment type="similarity">
    <text evidence="1">Belongs to the peptidase A1 family.</text>
</comment>
<dbReference type="SUPFAM" id="SSF50630">
    <property type="entry name" value="Acid proteases"/>
    <property type="match status" value="1"/>
</dbReference>
<organism evidence="5">
    <name type="scientific">Brassica oleracea</name>
    <name type="common">Wild cabbage</name>
    <dbReference type="NCBI Taxonomy" id="3712"/>
    <lineage>
        <taxon>Eukaryota</taxon>
        <taxon>Viridiplantae</taxon>
        <taxon>Streptophyta</taxon>
        <taxon>Embryophyta</taxon>
        <taxon>Tracheophyta</taxon>
        <taxon>Spermatophyta</taxon>
        <taxon>Magnoliopsida</taxon>
        <taxon>eudicotyledons</taxon>
        <taxon>Gunneridae</taxon>
        <taxon>Pentapetalae</taxon>
        <taxon>rosids</taxon>
        <taxon>malvids</taxon>
        <taxon>Brassicales</taxon>
        <taxon>Brassicaceae</taxon>
        <taxon>Brassiceae</taxon>
        <taxon>Brassica</taxon>
    </lineage>
</organism>